<dbReference type="VEuPathDB" id="TriTrypDB:LpyrH10_36_0060"/>
<dbReference type="OrthoDB" id="273730at2759"/>
<feature type="region of interest" description="Disordered" evidence="1">
    <location>
        <begin position="282"/>
        <end position="332"/>
    </location>
</feature>
<evidence type="ECO:0000313" key="3">
    <source>
        <dbReference type="Proteomes" id="UP000037923"/>
    </source>
</evidence>
<dbReference type="Proteomes" id="UP000037923">
    <property type="component" value="Unassembled WGS sequence"/>
</dbReference>
<organism evidence="2 3">
    <name type="scientific">Leptomonas pyrrhocoris</name>
    <name type="common">Firebug parasite</name>
    <dbReference type="NCBI Taxonomy" id="157538"/>
    <lineage>
        <taxon>Eukaryota</taxon>
        <taxon>Discoba</taxon>
        <taxon>Euglenozoa</taxon>
        <taxon>Kinetoplastea</taxon>
        <taxon>Metakinetoplastina</taxon>
        <taxon>Trypanosomatida</taxon>
        <taxon>Trypanosomatidae</taxon>
        <taxon>Leishmaniinae</taxon>
        <taxon>Leptomonas</taxon>
    </lineage>
</organism>
<gene>
    <name evidence="2" type="ORF">ABB37_09863</name>
</gene>
<protein>
    <submittedName>
        <fullName evidence="2">Uncharacterized protein</fullName>
    </submittedName>
</protein>
<dbReference type="GeneID" id="26910146"/>
<dbReference type="AlphaFoldDB" id="A0A0M9FPR7"/>
<dbReference type="EMBL" id="LGTL01000036">
    <property type="protein sequence ID" value="KPA73419.1"/>
    <property type="molecule type" value="Genomic_DNA"/>
</dbReference>
<feature type="region of interest" description="Disordered" evidence="1">
    <location>
        <begin position="179"/>
        <end position="218"/>
    </location>
</feature>
<proteinExistence type="predicted"/>
<feature type="compositionally biased region" description="Basic and acidic residues" evidence="1">
    <location>
        <begin position="188"/>
        <end position="198"/>
    </location>
</feature>
<comment type="caution">
    <text evidence="2">The sequence shown here is derived from an EMBL/GenBank/DDBJ whole genome shotgun (WGS) entry which is preliminary data.</text>
</comment>
<accession>A0A0M9FPR7</accession>
<feature type="region of interest" description="Disordered" evidence="1">
    <location>
        <begin position="1"/>
        <end position="28"/>
    </location>
</feature>
<evidence type="ECO:0000256" key="1">
    <source>
        <dbReference type="SAM" id="MobiDB-lite"/>
    </source>
</evidence>
<keyword evidence="3" id="KW-1185">Reference proteome</keyword>
<name>A0A0M9FPR7_LEPPY</name>
<evidence type="ECO:0000313" key="2">
    <source>
        <dbReference type="EMBL" id="KPA73419.1"/>
    </source>
</evidence>
<dbReference type="RefSeq" id="XP_015651858.1">
    <property type="nucleotide sequence ID" value="XM_015809526.1"/>
</dbReference>
<sequence>MMKFAPSSASVRGPTATKLPALVARPPSSRPATARARLAAAAASTAATSSNAASAFVVFPELPDQLLCAPDNTIWVYGQYALTFFATEAAAQAKLERKLQAMLREAQRHYEVSRAFFHSLSPEEQQAELLRSSSNSNVAPLYRPTATAATATILSPGEAAAAAAVMMEENVYWPSRESEYLRRHRPRSQGDDAHHRSSDGGVRYNVTGHRRSGSIGSARNAWDAAGDVIAGAEDSEDSGAPYPPGLRVNLVLDIVASRKTLGAAPLRSRAYRIAERLYRRVMRRPQQQQQEQQRKSHGEMAADAAAAARTIRPGDRPTAPMNGAGETTTRAPDERVDALHDMAPYIRALVIGISDANITLVGRDVVCPYRHLPAPTPTQWRVRSALEALADASRQQQQQPRLHSASSSTGAAGAAACATGGKMAAPATPTSVAASMMLAALVAKHVLQRRSVESLVPAPYTRVAPTRLGQLDQTRLILCTPPVEWSTAGEEEA</sequence>
<dbReference type="OMA" id="YDISCAF"/>
<reference evidence="2 3" key="1">
    <citation type="submission" date="2015-07" db="EMBL/GenBank/DDBJ databases">
        <title>High-quality genome of monoxenous trypanosomatid Leptomonas pyrrhocoris.</title>
        <authorList>
            <person name="Flegontov P."/>
            <person name="Butenko A."/>
            <person name="Firsov S."/>
            <person name="Vlcek C."/>
            <person name="Logacheva M.D."/>
            <person name="Field M."/>
            <person name="Filatov D."/>
            <person name="Flegontova O."/>
            <person name="Gerasimov E."/>
            <person name="Jackson A.P."/>
            <person name="Kelly S."/>
            <person name="Opperdoes F."/>
            <person name="O'Reilly A."/>
            <person name="Votypka J."/>
            <person name="Yurchenko V."/>
            <person name="Lukes J."/>
        </authorList>
    </citation>
    <scope>NUCLEOTIDE SEQUENCE [LARGE SCALE GENOMIC DNA]</scope>
    <source>
        <strain evidence="2">H10</strain>
    </source>
</reference>